<feature type="compositionally biased region" description="Basic and acidic residues" evidence="1">
    <location>
        <begin position="82"/>
        <end position="95"/>
    </location>
</feature>
<proteinExistence type="predicted"/>
<name>A0A8T0PKD4_PANVG</name>
<sequence length="108" mass="12149">MLFCYSISFIREARKPHAPSHHDVSIAAALPCPPSTCSGRLPLPFTPDSRRHHSCHRPYSSGWPVTTAGPTSHPKLLSRPQTPERPHSLKHEPRPPRRQFCRSGVRDS</sequence>
<dbReference type="AlphaFoldDB" id="A0A8T0PKD4"/>
<keyword evidence="3" id="KW-1185">Reference proteome</keyword>
<evidence type="ECO:0000256" key="1">
    <source>
        <dbReference type="SAM" id="MobiDB-lite"/>
    </source>
</evidence>
<reference evidence="2" key="1">
    <citation type="submission" date="2020-05" db="EMBL/GenBank/DDBJ databases">
        <title>WGS assembly of Panicum virgatum.</title>
        <authorList>
            <person name="Lovell J.T."/>
            <person name="Jenkins J."/>
            <person name="Shu S."/>
            <person name="Juenger T.E."/>
            <person name="Schmutz J."/>
        </authorList>
    </citation>
    <scope>NUCLEOTIDE SEQUENCE</scope>
    <source>
        <strain evidence="2">AP13</strain>
    </source>
</reference>
<gene>
    <name evidence="2" type="ORF">PVAP13_8KG138101</name>
</gene>
<comment type="caution">
    <text evidence="2">The sequence shown here is derived from an EMBL/GenBank/DDBJ whole genome shotgun (WGS) entry which is preliminary data.</text>
</comment>
<protein>
    <submittedName>
        <fullName evidence="2">Uncharacterized protein</fullName>
    </submittedName>
</protein>
<dbReference type="Proteomes" id="UP000823388">
    <property type="component" value="Chromosome 8K"/>
</dbReference>
<evidence type="ECO:0000313" key="2">
    <source>
        <dbReference type="EMBL" id="KAG2561089.1"/>
    </source>
</evidence>
<organism evidence="2 3">
    <name type="scientific">Panicum virgatum</name>
    <name type="common">Blackwell switchgrass</name>
    <dbReference type="NCBI Taxonomy" id="38727"/>
    <lineage>
        <taxon>Eukaryota</taxon>
        <taxon>Viridiplantae</taxon>
        <taxon>Streptophyta</taxon>
        <taxon>Embryophyta</taxon>
        <taxon>Tracheophyta</taxon>
        <taxon>Spermatophyta</taxon>
        <taxon>Magnoliopsida</taxon>
        <taxon>Liliopsida</taxon>
        <taxon>Poales</taxon>
        <taxon>Poaceae</taxon>
        <taxon>PACMAD clade</taxon>
        <taxon>Panicoideae</taxon>
        <taxon>Panicodae</taxon>
        <taxon>Paniceae</taxon>
        <taxon>Panicinae</taxon>
        <taxon>Panicum</taxon>
        <taxon>Panicum sect. Hiantes</taxon>
    </lineage>
</organism>
<feature type="region of interest" description="Disordered" evidence="1">
    <location>
        <begin position="48"/>
        <end position="108"/>
    </location>
</feature>
<dbReference type="EMBL" id="CM029051">
    <property type="protein sequence ID" value="KAG2561089.1"/>
    <property type="molecule type" value="Genomic_DNA"/>
</dbReference>
<accession>A0A8T0PKD4</accession>
<evidence type="ECO:0000313" key="3">
    <source>
        <dbReference type="Proteomes" id="UP000823388"/>
    </source>
</evidence>